<dbReference type="Pfam" id="PF14310">
    <property type="entry name" value="Fn3-like"/>
    <property type="match status" value="1"/>
</dbReference>
<dbReference type="PROSITE" id="PS51194">
    <property type="entry name" value="HELICASE_CTER"/>
    <property type="match status" value="1"/>
</dbReference>
<dbReference type="PANTHER" id="PTHR42721">
    <property type="entry name" value="SUGAR HYDROLASE-RELATED"/>
    <property type="match status" value="1"/>
</dbReference>
<gene>
    <name evidence="19" type="ORF">TanjilG_09252</name>
</gene>
<dbReference type="InterPro" id="IPR036962">
    <property type="entry name" value="Glyco_hydro_3_N_sf"/>
</dbReference>
<dbReference type="Pfam" id="PF00933">
    <property type="entry name" value="Glyco_hydro_3"/>
    <property type="match status" value="1"/>
</dbReference>
<keyword evidence="7" id="KW-0378">Hydrolase</keyword>
<dbReference type="SMART" id="SM00490">
    <property type="entry name" value="HELICc"/>
    <property type="match status" value="1"/>
</dbReference>
<dbReference type="GO" id="GO:0003723">
    <property type="term" value="F:RNA binding"/>
    <property type="evidence" value="ECO:0007669"/>
    <property type="project" value="UniProtKB-KW"/>
</dbReference>
<keyword evidence="11" id="KW-0325">Glycoprotein</keyword>
<evidence type="ECO:0000256" key="11">
    <source>
        <dbReference type="ARBA" id="ARBA00023180"/>
    </source>
</evidence>
<evidence type="ECO:0000256" key="7">
    <source>
        <dbReference type="ARBA" id="ARBA00022801"/>
    </source>
</evidence>
<keyword evidence="8" id="KW-0347">Helicase</keyword>
<dbReference type="GO" id="GO:0005634">
    <property type="term" value="C:nucleus"/>
    <property type="evidence" value="ECO:0007669"/>
    <property type="project" value="UniProtKB-SubCell"/>
</dbReference>
<dbReference type="SUPFAM" id="SSF52279">
    <property type="entry name" value="Beta-D-glucan exohydrolase, C-terminal domain"/>
    <property type="match status" value="1"/>
</dbReference>
<dbReference type="Proteomes" id="UP000188354">
    <property type="component" value="Chromosome LG15"/>
</dbReference>
<dbReference type="InterPro" id="IPR002772">
    <property type="entry name" value="Glyco_hydro_3_C"/>
</dbReference>
<dbReference type="InterPro" id="IPR000629">
    <property type="entry name" value="RNA-helicase_DEAD-box_CS"/>
</dbReference>
<keyword evidence="4" id="KW-0964">Secreted</keyword>
<evidence type="ECO:0000256" key="13">
    <source>
        <dbReference type="ARBA" id="ARBA00023295"/>
    </source>
</evidence>
<dbReference type="InterPro" id="IPR027417">
    <property type="entry name" value="P-loop_NTPase"/>
</dbReference>
<dbReference type="GO" id="GO:0009044">
    <property type="term" value="F:xylan 1,4-beta-xylosidase activity"/>
    <property type="evidence" value="ECO:0007669"/>
    <property type="project" value="InterPro"/>
</dbReference>
<dbReference type="STRING" id="3871.A0A4P1QX39"/>
<comment type="subcellular location">
    <subcellularLocation>
        <location evidence="1">Nucleus</location>
    </subcellularLocation>
    <subcellularLocation>
        <location evidence="2">Secreted</location>
    </subcellularLocation>
</comment>
<evidence type="ECO:0000256" key="2">
    <source>
        <dbReference type="ARBA" id="ARBA00004613"/>
    </source>
</evidence>
<dbReference type="InterPro" id="IPR044765">
    <property type="entry name" value="DDX47/Rrp3_DEADc"/>
</dbReference>
<dbReference type="SUPFAM" id="SSF52540">
    <property type="entry name" value="P-loop containing nucleoside triphosphate hydrolases"/>
    <property type="match status" value="1"/>
</dbReference>
<evidence type="ECO:0000313" key="20">
    <source>
        <dbReference type="Proteomes" id="UP000188354"/>
    </source>
</evidence>
<dbReference type="AlphaFoldDB" id="A0A4P1QX39"/>
<dbReference type="SMART" id="SM01217">
    <property type="entry name" value="Fn3_like"/>
    <property type="match status" value="1"/>
</dbReference>
<evidence type="ECO:0000256" key="6">
    <source>
        <dbReference type="ARBA" id="ARBA00022741"/>
    </source>
</evidence>
<dbReference type="InterPro" id="IPR036881">
    <property type="entry name" value="Glyco_hydro_3_C_sf"/>
</dbReference>
<dbReference type="PROSITE" id="PS00039">
    <property type="entry name" value="DEAD_ATP_HELICASE"/>
    <property type="match status" value="1"/>
</dbReference>
<dbReference type="SUPFAM" id="SSF51445">
    <property type="entry name" value="(Trans)glycosidases"/>
    <property type="match status" value="1"/>
</dbReference>
<dbReference type="GO" id="GO:0046556">
    <property type="term" value="F:alpha-L-arabinofuranosidase activity"/>
    <property type="evidence" value="ECO:0007669"/>
    <property type="project" value="TreeGrafter"/>
</dbReference>
<keyword evidence="10" id="KW-0694">RNA-binding</keyword>
<dbReference type="InterPro" id="IPR011545">
    <property type="entry name" value="DEAD/DEAH_box_helicase_dom"/>
</dbReference>
<dbReference type="GO" id="GO:0005576">
    <property type="term" value="C:extracellular region"/>
    <property type="evidence" value="ECO:0007669"/>
    <property type="project" value="UniProtKB-SubCell"/>
</dbReference>
<dbReference type="GO" id="GO:0031222">
    <property type="term" value="P:arabinan catabolic process"/>
    <property type="evidence" value="ECO:0007669"/>
    <property type="project" value="TreeGrafter"/>
</dbReference>
<keyword evidence="6" id="KW-0547">Nucleotide-binding</keyword>
<dbReference type="PANTHER" id="PTHR42721:SF3">
    <property type="entry name" value="BETA-D-XYLOSIDASE 5-RELATED"/>
    <property type="match status" value="1"/>
</dbReference>
<dbReference type="GO" id="GO:0045493">
    <property type="term" value="P:xylan catabolic process"/>
    <property type="evidence" value="ECO:0007669"/>
    <property type="project" value="InterPro"/>
</dbReference>
<dbReference type="GO" id="GO:0009505">
    <property type="term" value="C:plant-type cell wall"/>
    <property type="evidence" value="ECO:0007669"/>
    <property type="project" value="TreeGrafter"/>
</dbReference>
<keyword evidence="13" id="KW-0326">Glycosidase</keyword>
<dbReference type="PROSITE" id="PS51195">
    <property type="entry name" value="Q_MOTIF"/>
    <property type="match status" value="1"/>
</dbReference>
<evidence type="ECO:0000259" key="18">
    <source>
        <dbReference type="PROSITE" id="PS51195"/>
    </source>
</evidence>
<evidence type="ECO:0000256" key="15">
    <source>
        <dbReference type="PROSITE-ProRule" id="PRU00552"/>
    </source>
</evidence>
<evidence type="ECO:0000313" key="19">
    <source>
        <dbReference type="EMBL" id="OIV96710.1"/>
    </source>
</evidence>
<dbReference type="Pfam" id="PF01915">
    <property type="entry name" value="Glyco_hydro_3_C"/>
    <property type="match status" value="1"/>
</dbReference>
<keyword evidence="20" id="KW-1185">Reference proteome</keyword>
<dbReference type="Pfam" id="PF00271">
    <property type="entry name" value="Helicase_C"/>
    <property type="match status" value="1"/>
</dbReference>
<organism evidence="19 20">
    <name type="scientific">Lupinus angustifolius</name>
    <name type="common">Narrow-leaved blue lupine</name>
    <dbReference type="NCBI Taxonomy" id="3871"/>
    <lineage>
        <taxon>Eukaryota</taxon>
        <taxon>Viridiplantae</taxon>
        <taxon>Streptophyta</taxon>
        <taxon>Embryophyta</taxon>
        <taxon>Tracheophyta</taxon>
        <taxon>Spermatophyta</taxon>
        <taxon>Magnoliopsida</taxon>
        <taxon>eudicotyledons</taxon>
        <taxon>Gunneridae</taxon>
        <taxon>Pentapetalae</taxon>
        <taxon>rosids</taxon>
        <taxon>fabids</taxon>
        <taxon>Fabales</taxon>
        <taxon>Fabaceae</taxon>
        <taxon>Papilionoideae</taxon>
        <taxon>50 kb inversion clade</taxon>
        <taxon>genistoids sensu lato</taxon>
        <taxon>core genistoids</taxon>
        <taxon>Genisteae</taxon>
        <taxon>Lupinus</taxon>
    </lineage>
</organism>
<feature type="domain" description="Helicase C-terminal" evidence="17">
    <location>
        <begin position="240"/>
        <end position="384"/>
    </location>
</feature>
<dbReference type="GO" id="GO:0005524">
    <property type="term" value="F:ATP binding"/>
    <property type="evidence" value="ECO:0007669"/>
    <property type="project" value="UniProtKB-KW"/>
</dbReference>
<dbReference type="InterPro" id="IPR001764">
    <property type="entry name" value="Glyco_hydro_3_N"/>
</dbReference>
<dbReference type="InterPro" id="IPR014001">
    <property type="entry name" value="Helicase_ATP-bd"/>
</dbReference>
<keyword evidence="5" id="KW-0732">Signal</keyword>
<evidence type="ECO:0000256" key="14">
    <source>
        <dbReference type="ARBA" id="ARBA00024350"/>
    </source>
</evidence>
<dbReference type="InterPro" id="IPR013783">
    <property type="entry name" value="Ig-like_fold"/>
</dbReference>
<feature type="domain" description="Helicase ATP-binding" evidence="16">
    <location>
        <begin position="40"/>
        <end position="213"/>
    </location>
</feature>
<evidence type="ECO:0008006" key="21">
    <source>
        <dbReference type="Google" id="ProtNLM"/>
    </source>
</evidence>
<feature type="short sequence motif" description="Q motif" evidence="15">
    <location>
        <begin position="9"/>
        <end position="37"/>
    </location>
</feature>
<dbReference type="PRINTS" id="PR00133">
    <property type="entry name" value="GLHYDRLASE3"/>
</dbReference>
<dbReference type="Gene3D" id="3.20.20.300">
    <property type="entry name" value="Glycoside hydrolase, family 3, N-terminal domain"/>
    <property type="match status" value="1"/>
</dbReference>
<evidence type="ECO:0000256" key="9">
    <source>
        <dbReference type="ARBA" id="ARBA00022840"/>
    </source>
</evidence>
<dbReference type="CDD" id="cd17954">
    <property type="entry name" value="DEADc_DDX47"/>
    <property type="match status" value="1"/>
</dbReference>
<dbReference type="CDD" id="cd18787">
    <property type="entry name" value="SF2_C_DEAD"/>
    <property type="match status" value="1"/>
</dbReference>
<dbReference type="InterPro" id="IPR017853">
    <property type="entry name" value="GH"/>
</dbReference>
<dbReference type="InterPro" id="IPR001650">
    <property type="entry name" value="Helicase_C-like"/>
</dbReference>
<protein>
    <recommendedName>
        <fullName evidence="21">Beta-D-xylosidase 7</fullName>
    </recommendedName>
</protein>
<dbReference type="Gramene" id="OIV96710">
    <property type="protein sequence ID" value="OIV96710"/>
    <property type="gene ID" value="TanjilG_09252"/>
</dbReference>
<dbReference type="InterPro" id="IPR044993">
    <property type="entry name" value="BXL"/>
</dbReference>
<evidence type="ECO:0000256" key="5">
    <source>
        <dbReference type="ARBA" id="ARBA00022729"/>
    </source>
</evidence>
<evidence type="ECO:0000259" key="16">
    <source>
        <dbReference type="PROSITE" id="PS51192"/>
    </source>
</evidence>
<dbReference type="Pfam" id="PF00270">
    <property type="entry name" value="DEAD"/>
    <property type="match status" value="1"/>
</dbReference>
<dbReference type="InterPro" id="IPR026891">
    <property type="entry name" value="Fn3-like"/>
</dbReference>
<keyword evidence="12" id="KW-0539">Nucleus</keyword>
<evidence type="ECO:0000256" key="10">
    <source>
        <dbReference type="ARBA" id="ARBA00022884"/>
    </source>
</evidence>
<evidence type="ECO:0000256" key="1">
    <source>
        <dbReference type="ARBA" id="ARBA00004123"/>
    </source>
</evidence>
<evidence type="ECO:0000256" key="4">
    <source>
        <dbReference type="ARBA" id="ARBA00022525"/>
    </source>
</evidence>
<dbReference type="EMBL" id="CM007375">
    <property type="protein sequence ID" value="OIV96710.1"/>
    <property type="molecule type" value="Genomic_DNA"/>
</dbReference>
<dbReference type="GO" id="GO:0003724">
    <property type="term" value="F:RNA helicase activity"/>
    <property type="evidence" value="ECO:0007669"/>
    <property type="project" value="InterPro"/>
</dbReference>
<feature type="domain" description="DEAD-box RNA helicase Q" evidence="18">
    <location>
        <begin position="9"/>
        <end position="37"/>
    </location>
</feature>
<dbReference type="Gene3D" id="2.60.40.10">
    <property type="entry name" value="Immunoglobulins"/>
    <property type="match status" value="1"/>
</dbReference>
<comment type="similarity">
    <text evidence="3">Belongs to the glycosyl hydrolase 3 family.</text>
</comment>
<dbReference type="Gene3D" id="3.40.50.1700">
    <property type="entry name" value="Glycoside hydrolase family 3 C-terminal domain"/>
    <property type="match status" value="1"/>
</dbReference>
<evidence type="ECO:0000256" key="3">
    <source>
        <dbReference type="ARBA" id="ARBA00005336"/>
    </source>
</evidence>
<sequence>MAEENEELKTFKDLGLAEPLAEACDRLGWKNPLKIQVEAIPAALQGKDVIGLAQTGSGKTGAFALPILHALLEAPRPNHFFACVLSPTRELAIQIAEQFEALGCEIGVKCAVLVGGIDMVQQSIKIAKQPHIIVGTPGRVLDHLKNTKGFSLSRLKYLVLDEADRLLNEDFEESLNDILQEIPRERRTFLFSATMTKKVQKLERVCLRNPVKIEAASKYSTVDTLKQQFRFLPAKHKDCYLVYILTEMSASTSMVFTRTCDSTRLLALILRNLGLKAIPINGHMSQSKRLGALNKFKSGDCNILLCTDVASRGLDIPAVDMVINYDIPTNSKDYIHRVGRTARAGRSGVAISLVNQYELEWYIQIEKLIGKKLPEYPAQEAEVLLLEERVSEAKRLAVTKIKETGGKKRRGEGDYADEDIDKYLVPNSNQRIIFHSMALSPLFVSFVFLTLTFTLHSQPLPPPPSPPFACDWSNPSSRSYPFCNPKLSILERTRDLVSRLTLDEKLAQLVNSAPPIPRLGIPAYEWWSEALHGVAKSRGINFSSGAISSATSFPQVILTAATFDSHLWYRIGLAIGIEGRAIYNNGQAMGMTFWAPNINIFRDPRWGRGQETAGEDPFVTSTYAVSFVRGIQGDSFHGGKLMGHLQASACCKHFTAYDLDNWKGVSRFVFDARVSLQDLADTYQPPFKSCVKQGRASGIMCAYNRVNGVPSCADFNLLTKTVREKWDFNGYIASDCNAVAIIHDQQGYAKSPEEAVADVLRAGMDLECGNYLSSHAKSAVLQKKVPISEIDRALHNLFSIRIRLGLFNGNPTKLSFGMIGPNHVCSKKHQYLALEAARSGIVLLKNSDALLPLPKTNPAISLAVIGPNANDFTTLAGNYAGPPCRNMTVLQGLHHYVKNTVFHPGCDGGPKCPTAQIEEAVEVARKVDYVVLVMGLNQSEEMEDLDRVQLDLPGKQLELINSVAKASKRPVILVLLCGGPVDITLPKYNHKIGGILWAGYPGELGGIALAQIIFGDHNPGGRLPVTWYPKDYIKVPMTDMRMRADPSSGYPGRTYRFYKGPKVYKFGYGLSYSKYSYEFVSVTHDKLHLNQSSTHLMMDENSETIRYKLVSELGEDSCQSKMVSVTVGVKNHGSMVGRHPVLLFMKPGKHRSGSPMKQLVGFESVLLDAGERTQIEFELSPCEHLSRANEAGSMVIEEGSHLLLVGDVEYPIHITI</sequence>
<accession>A0A4P1QX39</accession>
<comment type="similarity">
    <text evidence="14">Belongs to the DEAD box helicase family. DDX47/RRP3 subfamily.</text>
</comment>
<name>A0A4P1QX39_LUPAN</name>
<dbReference type="FunFam" id="3.20.20.300:FF:000004">
    <property type="entry name" value="probable beta-D-xylosidase 7"/>
    <property type="match status" value="1"/>
</dbReference>
<dbReference type="PROSITE" id="PS51192">
    <property type="entry name" value="HELICASE_ATP_BIND_1"/>
    <property type="match status" value="1"/>
</dbReference>
<dbReference type="Gene3D" id="3.40.50.300">
    <property type="entry name" value="P-loop containing nucleotide triphosphate hydrolases"/>
    <property type="match status" value="2"/>
</dbReference>
<keyword evidence="9" id="KW-0067">ATP-binding</keyword>
<evidence type="ECO:0000256" key="8">
    <source>
        <dbReference type="ARBA" id="ARBA00022806"/>
    </source>
</evidence>
<dbReference type="SMART" id="SM00487">
    <property type="entry name" value="DEXDc"/>
    <property type="match status" value="1"/>
</dbReference>
<dbReference type="InterPro" id="IPR014014">
    <property type="entry name" value="RNA_helicase_DEAD_Q_motif"/>
</dbReference>
<evidence type="ECO:0000259" key="17">
    <source>
        <dbReference type="PROSITE" id="PS51194"/>
    </source>
</evidence>
<evidence type="ECO:0000256" key="12">
    <source>
        <dbReference type="ARBA" id="ARBA00023242"/>
    </source>
</evidence>
<reference evidence="19 20" key="1">
    <citation type="journal article" date="2017" name="Plant Biotechnol. J.">
        <title>A comprehensive draft genome sequence for lupin (Lupinus angustifolius), an emerging health food: insights into plant-microbe interactions and legume evolution.</title>
        <authorList>
            <person name="Hane J.K."/>
            <person name="Ming Y."/>
            <person name="Kamphuis L.G."/>
            <person name="Nelson M.N."/>
            <person name="Garg G."/>
            <person name="Atkins C.A."/>
            <person name="Bayer P.E."/>
            <person name="Bravo A."/>
            <person name="Bringans S."/>
            <person name="Cannon S."/>
            <person name="Edwards D."/>
            <person name="Foley R."/>
            <person name="Gao L.L."/>
            <person name="Harrison M.J."/>
            <person name="Huang W."/>
            <person name="Hurgobin B."/>
            <person name="Li S."/>
            <person name="Liu C.W."/>
            <person name="McGrath A."/>
            <person name="Morahan G."/>
            <person name="Murray J."/>
            <person name="Weller J."/>
            <person name="Jian J."/>
            <person name="Singh K.B."/>
        </authorList>
    </citation>
    <scope>NUCLEOTIDE SEQUENCE [LARGE SCALE GENOMIC DNA]</scope>
    <source>
        <strain evidence="20">cv. Tanjil</strain>
        <tissue evidence="19">Whole plant</tissue>
    </source>
</reference>
<dbReference type="FunFam" id="3.40.50.1700:FF:000001">
    <property type="entry name" value="probable beta-D-xylosidase 2"/>
    <property type="match status" value="1"/>
</dbReference>
<proteinExistence type="inferred from homology"/>